<comment type="caution">
    <text evidence="3">The sequence shown here is derived from an EMBL/GenBank/DDBJ whole genome shotgun (WGS) entry which is preliminary data.</text>
</comment>
<keyword evidence="4" id="KW-1185">Reference proteome</keyword>
<feature type="domain" description="DUF4178" evidence="2">
    <location>
        <begin position="60"/>
        <end position="187"/>
    </location>
</feature>
<dbReference type="EMBL" id="JAKOOW010000024">
    <property type="protein sequence ID" value="MCG6504121.1"/>
    <property type="molecule type" value="Genomic_DNA"/>
</dbReference>
<dbReference type="Proteomes" id="UP001298424">
    <property type="component" value="Unassembled WGS sequence"/>
</dbReference>
<feature type="domain" description="DUF4178" evidence="2">
    <location>
        <begin position="288"/>
        <end position="432"/>
    </location>
</feature>
<keyword evidence="1" id="KW-1133">Transmembrane helix</keyword>
<sequence length="511" mass="55923">MSEALFATDCPSCGAPVRSHSATSVTLVCGYCRSLLVRRDDSLTDSGRDSALLEDFSPLQIGTTGIFATRSFRIAGRLQVRYDAGMWNEWYLLFDDGGSGWLSESGDLYSLTRPADAPAALPAFDDIRAGFSLLDYGGRRFTAADVREITLSETAAEGELPFEVPARFDNRAADWRCENLFLTVDYSGGRQPESAEVFFGRMVALDELALQHTRSSDAIRAGAGRLKGERAGESCPNCGSPLEWPAGVSTTLLCPSCGSDLDVSAGRAELIAANAMRRAQEESFTIPLGSVGRFQNGRYTLIGVVRWEEIDAQAAIDTLNGRKARAVREGGWTEYLLYSPQNGFYWLVEAEDGWSVSQTLRQWPKLSADGRPQGLQPLYEYGGRVAYAAGAFYWHIRSGDTNLYRDYRQGNGKLSAELSSGELAWSRSSPISHREVATAFNLDAERFAGSGTGYDDSETSFSYRIKFVIAFLIINLPAFASMDGDAFDNVLVVNLIVFAFLLIGHFGSDDD</sequence>
<gene>
    <name evidence="3" type="ORF">MB824_06400</name>
</gene>
<evidence type="ECO:0000313" key="3">
    <source>
        <dbReference type="EMBL" id="MCG6504121.1"/>
    </source>
</evidence>
<evidence type="ECO:0000256" key="1">
    <source>
        <dbReference type="SAM" id="Phobius"/>
    </source>
</evidence>
<keyword evidence="1" id="KW-0472">Membrane</keyword>
<evidence type="ECO:0000259" key="2">
    <source>
        <dbReference type="Pfam" id="PF13785"/>
    </source>
</evidence>
<proteinExistence type="predicted"/>
<feature type="transmembrane region" description="Helical" evidence="1">
    <location>
        <begin position="461"/>
        <end position="479"/>
    </location>
</feature>
<organism evidence="3 4">
    <name type="scientific">Kingella pumchi</name>
    <dbReference type="NCBI Taxonomy" id="2779506"/>
    <lineage>
        <taxon>Bacteria</taxon>
        <taxon>Pseudomonadati</taxon>
        <taxon>Pseudomonadota</taxon>
        <taxon>Betaproteobacteria</taxon>
        <taxon>Neisseriales</taxon>
        <taxon>Neisseriaceae</taxon>
        <taxon>Kingella</taxon>
    </lineage>
</organism>
<reference evidence="3 4" key="1">
    <citation type="submission" date="2022-02" db="EMBL/GenBank/DDBJ databases">
        <title>Genome sequence data of Kingella unionensis sp. nov. strain CICC 24913 (CCUG 75125).</title>
        <authorList>
            <person name="Xiao M."/>
        </authorList>
    </citation>
    <scope>NUCLEOTIDE SEQUENCE [LARGE SCALE GENOMIC DNA]</scope>
    <source>
        <strain evidence="3 4">CICC 24913</strain>
    </source>
</reference>
<name>A0ABS9NMV9_9NEIS</name>
<feature type="transmembrane region" description="Helical" evidence="1">
    <location>
        <begin position="486"/>
        <end position="506"/>
    </location>
</feature>
<dbReference type="Pfam" id="PF13785">
    <property type="entry name" value="DUF4178"/>
    <property type="match status" value="2"/>
</dbReference>
<dbReference type="InterPro" id="IPR025235">
    <property type="entry name" value="DUF4178"/>
</dbReference>
<accession>A0ABS9NMV9</accession>
<dbReference type="RefSeq" id="WP_238747039.1">
    <property type="nucleotide sequence ID" value="NZ_JAKOOW010000024.1"/>
</dbReference>
<protein>
    <submittedName>
        <fullName evidence="3">DUF4178 domain-containing protein</fullName>
    </submittedName>
</protein>
<evidence type="ECO:0000313" key="4">
    <source>
        <dbReference type="Proteomes" id="UP001298424"/>
    </source>
</evidence>
<keyword evidence="1" id="KW-0812">Transmembrane</keyword>